<name>A0A2V2BAC8_9GAMM</name>
<accession>A0A2V2BAC8</accession>
<proteinExistence type="predicted"/>
<dbReference type="RefSeq" id="WP_109717145.1">
    <property type="nucleotide sequence ID" value="NZ_CP125958.1"/>
</dbReference>
<dbReference type="OrthoDB" id="6623526at2"/>
<evidence type="ECO:0000313" key="3">
    <source>
        <dbReference type="Proteomes" id="UP000245981"/>
    </source>
</evidence>
<reference evidence="2 3" key="1">
    <citation type="submission" date="2018-05" db="EMBL/GenBank/DDBJ databases">
        <title>Genomic Encyclopedia of Type Strains, Phase IV (KMG-V): Genome sequencing to study the core and pangenomes of soil and plant-associated prokaryotes.</title>
        <authorList>
            <person name="Whitman W."/>
        </authorList>
    </citation>
    <scope>NUCLEOTIDE SEQUENCE [LARGE SCALE GENOMIC DNA]</scope>
    <source>
        <strain evidence="2 3">PNA 200-10</strain>
    </source>
</reference>
<dbReference type="Proteomes" id="UP000245981">
    <property type="component" value="Unassembled WGS sequence"/>
</dbReference>
<protein>
    <submittedName>
        <fullName evidence="2">EAL domain-containing protein (Putative c-di-GMP-specific phosphodiesterase class I)</fullName>
    </submittedName>
</protein>
<evidence type="ECO:0000313" key="2">
    <source>
        <dbReference type="EMBL" id="PWK97512.1"/>
    </source>
</evidence>
<organism evidence="2 3">
    <name type="scientific">Pantoea allii</name>
    <dbReference type="NCBI Taxonomy" id="574096"/>
    <lineage>
        <taxon>Bacteria</taxon>
        <taxon>Pseudomonadati</taxon>
        <taxon>Pseudomonadota</taxon>
        <taxon>Gammaproteobacteria</taxon>
        <taxon>Enterobacterales</taxon>
        <taxon>Erwiniaceae</taxon>
        <taxon>Pantoea</taxon>
    </lineage>
</organism>
<dbReference type="PROSITE" id="PS50883">
    <property type="entry name" value="EAL"/>
    <property type="match status" value="1"/>
</dbReference>
<dbReference type="GeneID" id="99737889"/>
<dbReference type="InterPro" id="IPR001633">
    <property type="entry name" value="EAL_dom"/>
</dbReference>
<dbReference type="AlphaFoldDB" id="A0A2V2BAC8"/>
<dbReference type="SUPFAM" id="SSF141868">
    <property type="entry name" value="EAL domain-like"/>
    <property type="match status" value="1"/>
</dbReference>
<gene>
    <name evidence="2" type="ORF">C7431_104189</name>
</gene>
<evidence type="ECO:0000259" key="1">
    <source>
        <dbReference type="PROSITE" id="PS50883"/>
    </source>
</evidence>
<dbReference type="Pfam" id="PF00563">
    <property type="entry name" value="EAL"/>
    <property type="match status" value="1"/>
</dbReference>
<dbReference type="Gene3D" id="3.20.20.450">
    <property type="entry name" value="EAL domain"/>
    <property type="match status" value="1"/>
</dbReference>
<comment type="caution">
    <text evidence="2">The sequence shown here is derived from an EMBL/GenBank/DDBJ whole genome shotgun (WGS) entry which is preliminary data.</text>
</comment>
<feature type="domain" description="EAL" evidence="1">
    <location>
        <begin position="1"/>
        <end position="218"/>
    </location>
</feature>
<sequence length="218" mass="25483">MFSAIDGIRLQPLVALKTGEVIAHEILSSIRNHNAEKWFSELSPEKIFSLFLWQVEFALNVPGNYWLNLPVDVFSDMDKVNKILTIEHDERIVLEIQDPERLLNYPYWKLISFEEGIFLLRRAGWNIWLDDITSKLIALVKKISVNVNGIKIDRKEIKKPFSIDRLILQASTLSPYILVEGIETEAEKKKIMLTDARYGQGFLWPEEKVYMRVPNKFY</sequence>
<dbReference type="EMBL" id="QGHF01000004">
    <property type="protein sequence ID" value="PWK97512.1"/>
    <property type="molecule type" value="Genomic_DNA"/>
</dbReference>
<dbReference type="InterPro" id="IPR035919">
    <property type="entry name" value="EAL_sf"/>
</dbReference>